<dbReference type="PANTHER" id="PTHR48228:SF5">
    <property type="entry name" value="ALPHA-METHYLACYL-COA RACEMASE"/>
    <property type="match status" value="1"/>
</dbReference>
<dbReference type="PANTHER" id="PTHR48228">
    <property type="entry name" value="SUCCINYL-COA--D-CITRAMALATE COA-TRANSFERASE"/>
    <property type="match status" value="1"/>
</dbReference>
<name>A0A1B7N5P9_9AGAM</name>
<sequence length="392" mass="42355">MALDGIKVVEFAGLAPGPFAGLVLAHNGASVIRIDRPSSTSQDLLCAGKRSIALDVKTASGLRVAKELIAKADVLIDPFRPGVLEKLGLGPEVFHTSDKREGLNDRLVFARLAGFPRDGVHSSMAGHDINYIALSGILSMLPGTTDKPAFPLNLLADFAGGGLLCSNGILLALIERGKSGRGQVVNVDMVSGSRYISSFPLLGAVYNAASWRGPRGTNILDGGAPFYDIYTCSDGKWMSVGCMEPQFFAQFIDKFKGVMKSCGKQGSWSPSRSTVSTKEDWPKLRKYLEDGFRTHPRDFWTEVFHGTDACAVPVLSPEEATQLYGFHPKPHPELSRTSPSPPQDKIKPLDPGEHTTGILKELGLSQEEIRQIAIEGALGKEARDLERPKSKL</sequence>
<gene>
    <name evidence="3" type="ORF">K503DRAFT_855519</name>
</gene>
<keyword evidence="4" id="KW-1185">Reference proteome</keyword>
<evidence type="ECO:0000256" key="2">
    <source>
        <dbReference type="SAM" id="MobiDB-lite"/>
    </source>
</evidence>
<feature type="region of interest" description="Disordered" evidence="2">
    <location>
        <begin position="324"/>
        <end position="357"/>
    </location>
</feature>
<dbReference type="EMBL" id="KV448221">
    <property type="protein sequence ID" value="OAX40186.1"/>
    <property type="molecule type" value="Genomic_DNA"/>
</dbReference>
<dbReference type="InterPro" id="IPR044855">
    <property type="entry name" value="CoA-Trfase_III_dom3_sf"/>
</dbReference>
<comment type="similarity">
    <text evidence="1">Belongs to the CoA-transferase III family.</text>
</comment>
<proteinExistence type="inferred from homology"/>
<dbReference type="GO" id="GO:0016740">
    <property type="term" value="F:transferase activity"/>
    <property type="evidence" value="ECO:0007669"/>
    <property type="project" value="UniProtKB-KW"/>
</dbReference>
<evidence type="ECO:0000313" key="4">
    <source>
        <dbReference type="Proteomes" id="UP000092154"/>
    </source>
</evidence>
<accession>A0A1B7N5P9</accession>
<keyword evidence="3" id="KW-0808">Transferase</keyword>
<feature type="compositionally biased region" description="Basic and acidic residues" evidence="2">
    <location>
        <begin position="344"/>
        <end position="353"/>
    </location>
</feature>
<evidence type="ECO:0000313" key="3">
    <source>
        <dbReference type="EMBL" id="OAX40186.1"/>
    </source>
</evidence>
<dbReference type="Gene3D" id="3.30.1540.10">
    <property type="entry name" value="formyl-coa transferase, domain 3"/>
    <property type="match status" value="1"/>
</dbReference>
<dbReference type="OrthoDB" id="16747at2759"/>
<dbReference type="InterPro" id="IPR050509">
    <property type="entry name" value="CoA-transferase_III"/>
</dbReference>
<dbReference type="InParanoid" id="A0A1B7N5P9"/>
<reference evidence="3 4" key="1">
    <citation type="submission" date="2016-06" db="EMBL/GenBank/DDBJ databases">
        <title>Comparative genomics of the ectomycorrhizal sister species Rhizopogon vinicolor and Rhizopogon vesiculosus (Basidiomycota: Boletales) reveals a divergence of the mating type B locus.</title>
        <authorList>
            <consortium name="DOE Joint Genome Institute"/>
            <person name="Mujic A.B."/>
            <person name="Kuo A."/>
            <person name="Tritt A."/>
            <person name="Lipzen A."/>
            <person name="Chen C."/>
            <person name="Johnson J."/>
            <person name="Sharma A."/>
            <person name="Barry K."/>
            <person name="Grigoriev I.V."/>
            <person name="Spatafora J.W."/>
        </authorList>
    </citation>
    <scope>NUCLEOTIDE SEQUENCE [LARGE SCALE GENOMIC DNA]</scope>
    <source>
        <strain evidence="3 4">AM-OR11-026</strain>
    </source>
</reference>
<protein>
    <submittedName>
        <fullName evidence="3">CoA-transferase family III</fullName>
    </submittedName>
</protein>
<dbReference type="InterPro" id="IPR003673">
    <property type="entry name" value="CoA-Trfase_fam_III"/>
</dbReference>
<dbReference type="InterPro" id="IPR023606">
    <property type="entry name" value="CoA-Trfase_III_dom_1_sf"/>
</dbReference>
<dbReference type="STRING" id="1314800.A0A1B7N5P9"/>
<dbReference type="Gene3D" id="3.40.50.10540">
    <property type="entry name" value="Crotonobetainyl-coa:carnitine coa-transferase, domain 1"/>
    <property type="match status" value="1"/>
</dbReference>
<evidence type="ECO:0000256" key="1">
    <source>
        <dbReference type="ARBA" id="ARBA00008383"/>
    </source>
</evidence>
<dbReference type="Proteomes" id="UP000092154">
    <property type="component" value="Unassembled WGS sequence"/>
</dbReference>
<dbReference type="AlphaFoldDB" id="A0A1B7N5P9"/>
<dbReference type="SUPFAM" id="SSF89796">
    <property type="entry name" value="CoA-transferase family III (CaiB/BaiF)"/>
    <property type="match status" value="1"/>
</dbReference>
<organism evidence="3 4">
    <name type="scientific">Rhizopogon vinicolor AM-OR11-026</name>
    <dbReference type="NCBI Taxonomy" id="1314800"/>
    <lineage>
        <taxon>Eukaryota</taxon>
        <taxon>Fungi</taxon>
        <taxon>Dikarya</taxon>
        <taxon>Basidiomycota</taxon>
        <taxon>Agaricomycotina</taxon>
        <taxon>Agaricomycetes</taxon>
        <taxon>Agaricomycetidae</taxon>
        <taxon>Boletales</taxon>
        <taxon>Suillineae</taxon>
        <taxon>Rhizopogonaceae</taxon>
        <taxon>Rhizopogon</taxon>
    </lineage>
</organism>
<dbReference type="Pfam" id="PF02515">
    <property type="entry name" value="CoA_transf_3"/>
    <property type="match status" value="1"/>
</dbReference>